<keyword evidence="6 12" id="KW-0547">Nucleotide-binding</keyword>
<dbReference type="GO" id="GO:0017102">
    <property type="term" value="C:methionyl glutamyl tRNA synthetase complex"/>
    <property type="evidence" value="ECO:0007669"/>
    <property type="project" value="UniProtKB-ARBA"/>
</dbReference>
<dbReference type="PROSITE" id="PS51185">
    <property type="entry name" value="WHEP_TRS_2"/>
    <property type="match status" value="1"/>
</dbReference>
<reference evidence="16" key="1">
    <citation type="submission" date="2014-04" db="EMBL/GenBank/DDBJ databases">
        <title>Evolutionary Origins and Diversification of the Mycorrhizal Mutualists.</title>
        <authorList>
            <consortium name="DOE Joint Genome Institute"/>
            <consortium name="Mycorrhizal Genomics Consortium"/>
            <person name="Kohler A."/>
            <person name="Kuo A."/>
            <person name="Nagy L.G."/>
            <person name="Floudas D."/>
            <person name="Copeland A."/>
            <person name="Barry K.W."/>
            <person name="Cichocki N."/>
            <person name="Veneault-Fourrey C."/>
            <person name="LaButti K."/>
            <person name="Lindquist E.A."/>
            <person name="Lipzen A."/>
            <person name="Lundell T."/>
            <person name="Morin E."/>
            <person name="Murat C."/>
            <person name="Riley R."/>
            <person name="Ohm R."/>
            <person name="Sun H."/>
            <person name="Tunlid A."/>
            <person name="Henrissat B."/>
            <person name="Grigoriev I.V."/>
            <person name="Hibbett D.S."/>
            <person name="Martin F."/>
        </authorList>
    </citation>
    <scope>NUCLEOTIDE SEQUENCE [LARGE SCALE GENOMIC DNA]</scope>
    <source>
        <strain evidence="16">FD-334 SS-4</strain>
    </source>
</reference>
<dbReference type="CDD" id="cd07957">
    <property type="entry name" value="Anticodon_Ia_Met"/>
    <property type="match status" value="1"/>
</dbReference>
<evidence type="ECO:0000256" key="2">
    <source>
        <dbReference type="ARBA" id="ARBA00005594"/>
    </source>
</evidence>
<dbReference type="InterPro" id="IPR014729">
    <property type="entry name" value="Rossmann-like_a/b/a_fold"/>
</dbReference>
<accession>A0A0D2PH81</accession>
<evidence type="ECO:0000256" key="3">
    <source>
        <dbReference type="ARBA" id="ARBA00012838"/>
    </source>
</evidence>
<dbReference type="GO" id="GO:0004825">
    <property type="term" value="F:methionine-tRNA ligase activity"/>
    <property type="evidence" value="ECO:0007669"/>
    <property type="project" value="UniProtKB-EC"/>
</dbReference>
<dbReference type="GO" id="GO:0017101">
    <property type="term" value="C:aminoacyl-tRNA synthetase multienzyme complex"/>
    <property type="evidence" value="ECO:0007669"/>
    <property type="project" value="TreeGrafter"/>
</dbReference>
<dbReference type="InterPro" id="IPR009080">
    <property type="entry name" value="tRNAsynth_Ia_anticodon-bd"/>
</dbReference>
<dbReference type="EC" id="6.1.1.10" evidence="3"/>
<evidence type="ECO:0000256" key="6">
    <source>
        <dbReference type="ARBA" id="ARBA00022741"/>
    </source>
</evidence>
<dbReference type="OrthoDB" id="5844513at2759"/>
<dbReference type="Pfam" id="PF09334">
    <property type="entry name" value="tRNA-synt_1g"/>
    <property type="match status" value="1"/>
</dbReference>
<dbReference type="InterPro" id="IPR033911">
    <property type="entry name" value="MetRS_core"/>
</dbReference>
<evidence type="ECO:0000256" key="10">
    <source>
        <dbReference type="ARBA" id="ARBA00030904"/>
    </source>
</evidence>
<evidence type="ECO:0000256" key="11">
    <source>
        <dbReference type="ARBA" id="ARBA00047364"/>
    </source>
</evidence>
<dbReference type="FunFam" id="2.20.28.20:FF:000001">
    <property type="entry name" value="Methionine--tRNA ligase"/>
    <property type="match status" value="1"/>
</dbReference>
<dbReference type="InterPro" id="IPR041872">
    <property type="entry name" value="Anticodon_Met"/>
</dbReference>
<evidence type="ECO:0000256" key="4">
    <source>
        <dbReference type="ARBA" id="ARBA00022490"/>
    </source>
</evidence>
<protein>
    <recommendedName>
        <fullName evidence="3">methionine--tRNA ligase</fullName>
        <ecNumber evidence="3">6.1.1.10</ecNumber>
    </recommendedName>
    <alternativeName>
        <fullName evidence="10">Methionyl-tRNA synthetase</fullName>
    </alternativeName>
</protein>
<dbReference type="PROSITE" id="PS00178">
    <property type="entry name" value="AA_TRNA_LIGASE_I"/>
    <property type="match status" value="1"/>
</dbReference>
<evidence type="ECO:0000313" key="16">
    <source>
        <dbReference type="Proteomes" id="UP000054270"/>
    </source>
</evidence>
<dbReference type="GO" id="GO:0005524">
    <property type="term" value="F:ATP binding"/>
    <property type="evidence" value="ECO:0007669"/>
    <property type="project" value="UniProtKB-KW"/>
</dbReference>
<dbReference type="InterPro" id="IPR015413">
    <property type="entry name" value="Methionyl/Leucyl_tRNA_Synth"/>
</dbReference>
<name>A0A0D2PH81_HYPSF</name>
<evidence type="ECO:0000256" key="7">
    <source>
        <dbReference type="ARBA" id="ARBA00022840"/>
    </source>
</evidence>
<dbReference type="InterPro" id="IPR023458">
    <property type="entry name" value="Met-tRNA_ligase_1"/>
</dbReference>
<evidence type="ECO:0000256" key="8">
    <source>
        <dbReference type="ARBA" id="ARBA00022917"/>
    </source>
</evidence>
<dbReference type="GO" id="GO:0036464">
    <property type="term" value="C:cytoplasmic ribonucleoprotein granule"/>
    <property type="evidence" value="ECO:0007669"/>
    <property type="project" value="UniProtKB-ARBA"/>
</dbReference>
<dbReference type="InterPro" id="IPR029038">
    <property type="entry name" value="MetRS_Zn"/>
</dbReference>
<evidence type="ECO:0000256" key="1">
    <source>
        <dbReference type="ARBA" id="ARBA00004496"/>
    </source>
</evidence>
<dbReference type="SUPFAM" id="SSF52374">
    <property type="entry name" value="Nucleotidylyl transferase"/>
    <property type="match status" value="1"/>
</dbReference>
<dbReference type="OMA" id="HLNTTEY"/>
<evidence type="ECO:0000256" key="9">
    <source>
        <dbReference type="ARBA" id="ARBA00023146"/>
    </source>
</evidence>
<dbReference type="Gene3D" id="1.10.287.10">
    <property type="entry name" value="S15/NS1, RNA-binding"/>
    <property type="match status" value="1"/>
</dbReference>
<feature type="region of interest" description="Disordered" evidence="13">
    <location>
        <begin position="602"/>
        <end position="626"/>
    </location>
</feature>
<dbReference type="InterPro" id="IPR000738">
    <property type="entry name" value="WHEP-TRS_dom"/>
</dbReference>
<dbReference type="Gene3D" id="1.10.730.10">
    <property type="entry name" value="Isoleucyl-tRNA Synthetase, Domain 1"/>
    <property type="match status" value="1"/>
</dbReference>
<keyword evidence="8 12" id="KW-0648">Protein biosynthesis</keyword>
<dbReference type="SUPFAM" id="SSF47323">
    <property type="entry name" value="Anticodon-binding domain of a subclass of class I aminoacyl-tRNA synthetases"/>
    <property type="match status" value="1"/>
</dbReference>
<dbReference type="GO" id="GO:0005829">
    <property type="term" value="C:cytosol"/>
    <property type="evidence" value="ECO:0007669"/>
    <property type="project" value="TreeGrafter"/>
</dbReference>
<dbReference type="Gene3D" id="2.20.28.20">
    <property type="entry name" value="Methionyl-tRNA synthetase, Zn-domain"/>
    <property type="match status" value="1"/>
</dbReference>
<evidence type="ECO:0000256" key="13">
    <source>
        <dbReference type="SAM" id="MobiDB-lite"/>
    </source>
</evidence>
<dbReference type="PANTHER" id="PTHR45765">
    <property type="entry name" value="METHIONINE--TRNA LIGASE"/>
    <property type="match status" value="1"/>
</dbReference>
<sequence>MSQNIRPDDGFLRVIPPPGHAAPLPKAGEKNVLITSALPYCNNVPHLGNIIGSTLSADVFSRRSRNQRTLYICGTDEYGTATETQALKEGITPQELCDKYYVLHKETYKWFDIGFDHFGRTSTPLHSEIAQEIYTNLGKHGLLERQEKEQTYCEGCPKFLADRFVEGICPHCGFDDARGDQCDGCSRTLDAIELIKPRCLVDKTHVVTTRTSAHMYLKLNDIQPRTEEWIKASAKAGKWSPNAVINGDGELIDARLKKGLMPTPLTRDLKWGVPVPVEGEDAFGMKGKFDAPIGYPSITANYTPDWKQWWFNPKDVNLYQFMGKDNVYFHTVYWPSVQLGDGRDWTKLHHLSTTEYLNYEGGKFSKSKNRGVFGPAAKDTGIPASVWRYYLLSSRPETADAMFSWPECIAANNNVLLNNFGNFVNRVLKFVSSQYGGIIPDSKDAPGPYSPNDPVDGEFISSVNGLLKDFIDAMDAVKIRLGLQIVMLISSQGNNYLQAAGLNKALIASNPLRCAQVISRAVNLIYALSALISPFMPSTSDAILSQLNAPARTVSEVLSNDILAGHKLGEPEHLFKKIEEKMAEEWRIKFGGTEVAKDAIPEPAKQSKRKAAKKAADTPALASDGPKSAEAIALEAKVAEQGLTIRQLKGLTPKTPEIDAEIKAAVEVLKSLKGKLEAALKQS</sequence>
<dbReference type="PANTHER" id="PTHR45765:SF1">
    <property type="entry name" value="METHIONINE--TRNA LIGASE, CYTOPLASMIC"/>
    <property type="match status" value="1"/>
</dbReference>
<dbReference type="PRINTS" id="PR01041">
    <property type="entry name" value="TRNASYNTHMET"/>
</dbReference>
<dbReference type="GO" id="GO:0006431">
    <property type="term" value="P:methionyl-tRNA aminoacylation"/>
    <property type="evidence" value="ECO:0007669"/>
    <property type="project" value="InterPro"/>
</dbReference>
<comment type="subcellular location">
    <subcellularLocation>
        <location evidence="1">Cytoplasm</location>
    </subcellularLocation>
</comment>
<feature type="domain" description="WHEP-TRS" evidence="14">
    <location>
        <begin position="630"/>
        <end position="683"/>
    </location>
</feature>
<proteinExistence type="inferred from homology"/>
<keyword evidence="16" id="KW-1185">Reference proteome</keyword>
<comment type="similarity">
    <text evidence="2 12">Belongs to the class-I aminoacyl-tRNA synthetase family.</text>
</comment>
<dbReference type="Proteomes" id="UP000054270">
    <property type="component" value="Unassembled WGS sequence"/>
</dbReference>
<dbReference type="Gene3D" id="3.40.50.620">
    <property type="entry name" value="HUPs"/>
    <property type="match status" value="1"/>
</dbReference>
<organism evidence="15 16">
    <name type="scientific">Hypholoma sublateritium (strain FD-334 SS-4)</name>
    <dbReference type="NCBI Taxonomy" id="945553"/>
    <lineage>
        <taxon>Eukaryota</taxon>
        <taxon>Fungi</taxon>
        <taxon>Dikarya</taxon>
        <taxon>Basidiomycota</taxon>
        <taxon>Agaricomycotina</taxon>
        <taxon>Agaricomycetes</taxon>
        <taxon>Agaricomycetidae</taxon>
        <taxon>Agaricales</taxon>
        <taxon>Agaricineae</taxon>
        <taxon>Strophariaceae</taxon>
        <taxon>Hypholoma</taxon>
    </lineage>
</organism>
<dbReference type="NCBIfam" id="TIGR00398">
    <property type="entry name" value="metG"/>
    <property type="match status" value="1"/>
</dbReference>
<dbReference type="InterPro" id="IPR014758">
    <property type="entry name" value="Met-tRNA_synth"/>
</dbReference>
<evidence type="ECO:0000259" key="14">
    <source>
        <dbReference type="PROSITE" id="PS51185"/>
    </source>
</evidence>
<keyword evidence="7 12" id="KW-0067">ATP-binding</keyword>
<dbReference type="SUPFAM" id="SSF57770">
    <property type="entry name" value="Methionyl-tRNA synthetase (MetRS), Zn-domain"/>
    <property type="match status" value="1"/>
</dbReference>
<gene>
    <name evidence="15" type="ORF">HYPSUDRAFT_44202</name>
</gene>
<dbReference type="AlphaFoldDB" id="A0A0D2PH81"/>
<dbReference type="Pfam" id="PF19303">
    <property type="entry name" value="Anticodon_3"/>
    <property type="match status" value="1"/>
</dbReference>
<keyword evidence="4" id="KW-0963">Cytoplasm</keyword>
<dbReference type="FunFam" id="1.10.730.10:FF:000037">
    <property type="entry name" value="Methionyl-tRNA synthetase"/>
    <property type="match status" value="1"/>
</dbReference>
<keyword evidence="5 12" id="KW-0436">Ligase</keyword>
<dbReference type="InterPro" id="IPR001412">
    <property type="entry name" value="aa-tRNA-synth_I_CS"/>
</dbReference>
<evidence type="ECO:0000256" key="12">
    <source>
        <dbReference type="RuleBase" id="RU363039"/>
    </source>
</evidence>
<keyword evidence="9 12" id="KW-0030">Aminoacyl-tRNA synthetase</keyword>
<comment type="catalytic activity">
    <reaction evidence="11">
        <text>tRNA(Met) + L-methionine + ATP = L-methionyl-tRNA(Met) + AMP + diphosphate</text>
        <dbReference type="Rhea" id="RHEA:13481"/>
        <dbReference type="Rhea" id="RHEA-COMP:9667"/>
        <dbReference type="Rhea" id="RHEA-COMP:9698"/>
        <dbReference type="ChEBI" id="CHEBI:30616"/>
        <dbReference type="ChEBI" id="CHEBI:33019"/>
        <dbReference type="ChEBI" id="CHEBI:57844"/>
        <dbReference type="ChEBI" id="CHEBI:78442"/>
        <dbReference type="ChEBI" id="CHEBI:78530"/>
        <dbReference type="ChEBI" id="CHEBI:456215"/>
        <dbReference type="EC" id="6.1.1.10"/>
    </reaction>
</comment>
<dbReference type="STRING" id="945553.A0A0D2PH81"/>
<evidence type="ECO:0000256" key="5">
    <source>
        <dbReference type="ARBA" id="ARBA00022598"/>
    </source>
</evidence>
<dbReference type="CDD" id="cd00814">
    <property type="entry name" value="MetRS_core"/>
    <property type="match status" value="1"/>
</dbReference>
<dbReference type="EMBL" id="KN817577">
    <property type="protein sequence ID" value="KJA19455.1"/>
    <property type="molecule type" value="Genomic_DNA"/>
</dbReference>
<evidence type="ECO:0000313" key="15">
    <source>
        <dbReference type="EMBL" id="KJA19455.1"/>
    </source>
</evidence>